<protein>
    <recommendedName>
        <fullName evidence="6">Xylanolytic transcriptional activator regulatory domain-containing protein</fullName>
    </recommendedName>
</protein>
<name>A0A5N7B8U2_9EURO</name>
<dbReference type="InterPro" id="IPR007219">
    <property type="entry name" value="XnlR_reg_dom"/>
</dbReference>
<comment type="subcellular location">
    <subcellularLocation>
        <location evidence="1">Nucleus</location>
    </subcellularLocation>
</comment>
<dbReference type="GO" id="GO:0005634">
    <property type="term" value="C:nucleus"/>
    <property type="evidence" value="ECO:0007669"/>
    <property type="project" value="UniProtKB-SubCell"/>
</dbReference>
<keyword evidence="5" id="KW-0539">Nucleus</keyword>
<gene>
    <name evidence="7" type="ORF">BDV26DRAFT_197895</name>
</gene>
<dbReference type="GO" id="GO:0000981">
    <property type="term" value="F:DNA-binding transcription factor activity, RNA polymerase II-specific"/>
    <property type="evidence" value="ECO:0007669"/>
    <property type="project" value="InterPro"/>
</dbReference>
<dbReference type="InterPro" id="IPR050815">
    <property type="entry name" value="TF_fung"/>
</dbReference>
<dbReference type="EMBL" id="ML736212">
    <property type="protein sequence ID" value="KAE8378184.1"/>
    <property type="molecule type" value="Genomic_DNA"/>
</dbReference>
<evidence type="ECO:0000256" key="5">
    <source>
        <dbReference type="ARBA" id="ARBA00023242"/>
    </source>
</evidence>
<feature type="domain" description="Xylanolytic transcriptional activator regulatory" evidence="6">
    <location>
        <begin position="106"/>
        <end position="187"/>
    </location>
</feature>
<keyword evidence="8" id="KW-1185">Reference proteome</keyword>
<dbReference type="GO" id="GO:0003677">
    <property type="term" value="F:DNA binding"/>
    <property type="evidence" value="ECO:0007669"/>
    <property type="project" value="InterPro"/>
</dbReference>
<evidence type="ECO:0000256" key="2">
    <source>
        <dbReference type="ARBA" id="ARBA00022723"/>
    </source>
</evidence>
<dbReference type="PANTHER" id="PTHR47338:SF10">
    <property type="entry name" value="TRANSCRIPTION FACTOR DOMAIN-CONTAINING PROTEIN-RELATED"/>
    <property type="match status" value="1"/>
</dbReference>
<dbReference type="Proteomes" id="UP000326198">
    <property type="component" value="Unassembled WGS sequence"/>
</dbReference>
<proteinExistence type="predicted"/>
<sequence>MFRLCSFFRHIQPSIRLFEKEKFFRQYTAGMISRSLLLTLLFLTTKILGSYEFWNGSHVVNDCLRKLLDADSIEQQRLDHPMALDDFRQSVLLTYYTFHEFPGERAWMKVSMLTRKALQYGLHQIDNHENLSMLQTHSMDPDEVEDWRYVWWCIYCLDSYSNITSATPFIIEAESIKTALITPSTSTAGSNRPDPTEDLLFLPADNDLLWKTVKDLSRDTSSLNFNMHIVSTKILKEAATIRRLRFQNASDSLQARALLLEDHLCVVRLALPAKYFYESRNVSQQESKLDHHSRLICLIHIHAARLILCISVGPGENEKEWLRSWQQSLQYCEDIVSTTKQWDAQFCSSVDPAICFVIYAVLVIIYLHRICELTEPDLHPRLETYKNMLVLFLQQFGSSWKLPQTLISSFECLTHRFPGPQTPKQVRMILNQLQGPRDPKWLHFLSLRPDPDDTRAINDYFQTMFPEVLPLYDWATSTSFSS</sequence>
<dbReference type="PANTHER" id="PTHR47338">
    <property type="entry name" value="ZN(II)2CYS6 TRANSCRIPTION FACTOR (EUROFUNG)-RELATED"/>
    <property type="match status" value="1"/>
</dbReference>
<accession>A0A5N7B8U2</accession>
<evidence type="ECO:0000256" key="1">
    <source>
        <dbReference type="ARBA" id="ARBA00004123"/>
    </source>
</evidence>
<keyword evidence="3" id="KW-0805">Transcription regulation</keyword>
<dbReference type="OrthoDB" id="3362851at2759"/>
<dbReference type="GO" id="GO:0008270">
    <property type="term" value="F:zinc ion binding"/>
    <property type="evidence" value="ECO:0007669"/>
    <property type="project" value="InterPro"/>
</dbReference>
<keyword evidence="4" id="KW-0804">Transcription</keyword>
<dbReference type="SMART" id="SM00906">
    <property type="entry name" value="Fungal_trans"/>
    <property type="match status" value="1"/>
</dbReference>
<dbReference type="AlphaFoldDB" id="A0A5N7B8U2"/>
<evidence type="ECO:0000259" key="6">
    <source>
        <dbReference type="SMART" id="SM00906"/>
    </source>
</evidence>
<keyword evidence="2" id="KW-0479">Metal-binding</keyword>
<evidence type="ECO:0000256" key="3">
    <source>
        <dbReference type="ARBA" id="ARBA00023015"/>
    </source>
</evidence>
<evidence type="ECO:0000313" key="8">
    <source>
        <dbReference type="Proteomes" id="UP000326198"/>
    </source>
</evidence>
<dbReference type="CDD" id="cd12148">
    <property type="entry name" value="fungal_TF_MHR"/>
    <property type="match status" value="1"/>
</dbReference>
<evidence type="ECO:0000313" key="7">
    <source>
        <dbReference type="EMBL" id="KAE8378184.1"/>
    </source>
</evidence>
<dbReference type="GO" id="GO:0006351">
    <property type="term" value="P:DNA-templated transcription"/>
    <property type="evidence" value="ECO:0007669"/>
    <property type="project" value="InterPro"/>
</dbReference>
<evidence type="ECO:0000256" key="4">
    <source>
        <dbReference type="ARBA" id="ARBA00023163"/>
    </source>
</evidence>
<organism evidence="7 8">
    <name type="scientific">Aspergillus bertholletiae</name>
    <dbReference type="NCBI Taxonomy" id="1226010"/>
    <lineage>
        <taxon>Eukaryota</taxon>
        <taxon>Fungi</taxon>
        <taxon>Dikarya</taxon>
        <taxon>Ascomycota</taxon>
        <taxon>Pezizomycotina</taxon>
        <taxon>Eurotiomycetes</taxon>
        <taxon>Eurotiomycetidae</taxon>
        <taxon>Eurotiales</taxon>
        <taxon>Aspergillaceae</taxon>
        <taxon>Aspergillus</taxon>
        <taxon>Aspergillus subgen. Circumdati</taxon>
    </lineage>
</organism>
<dbReference type="Pfam" id="PF04082">
    <property type="entry name" value="Fungal_trans"/>
    <property type="match status" value="1"/>
</dbReference>
<reference evidence="7 8" key="1">
    <citation type="submission" date="2019-04" db="EMBL/GenBank/DDBJ databases">
        <title>Friends and foes A comparative genomics studyof 23 Aspergillus species from section Flavi.</title>
        <authorList>
            <consortium name="DOE Joint Genome Institute"/>
            <person name="Kjaerbolling I."/>
            <person name="Vesth T."/>
            <person name="Frisvad J.C."/>
            <person name="Nybo J.L."/>
            <person name="Theobald S."/>
            <person name="Kildgaard S."/>
            <person name="Isbrandt T."/>
            <person name="Kuo A."/>
            <person name="Sato A."/>
            <person name="Lyhne E.K."/>
            <person name="Kogle M.E."/>
            <person name="Wiebenga A."/>
            <person name="Kun R.S."/>
            <person name="Lubbers R.J."/>
            <person name="Makela M.R."/>
            <person name="Barry K."/>
            <person name="Chovatia M."/>
            <person name="Clum A."/>
            <person name="Daum C."/>
            <person name="Haridas S."/>
            <person name="He G."/>
            <person name="LaButti K."/>
            <person name="Lipzen A."/>
            <person name="Mondo S."/>
            <person name="Riley R."/>
            <person name="Salamov A."/>
            <person name="Simmons B.A."/>
            <person name="Magnuson J.K."/>
            <person name="Henrissat B."/>
            <person name="Mortensen U.H."/>
            <person name="Larsen T.O."/>
            <person name="Devries R.P."/>
            <person name="Grigoriev I.V."/>
            <person name="Machida M."/>
            <person name="Baker S.E."/>
            <person name="Andersen M.R."/>
        </authorList>
    </citation>
    <scope>NUCLEOTIDE SEQUENCE [LARGE SCALE GENOMIC DNA]</scope>
    <source>
        <strain evidence="7 8">IBT 29228</strain>
    </source>
</reference>